<dbReference type="AlphaFoldDB" id="M6WKK8"/>
<gene>
    <name evidence="1" type="ORF">LEP1GSC133_2882</name>
</gene>
<reference evidence="1 2" key="1">
    <citation type="submission" date="2013-01" db="EMBL/GenBank/DDBJ databases">
        <authorList>
            <person name="Harkins D.M."/>
            <person name="Durkin A.S."/>
            <person name="Brinkac L.M."/>
            <person name="Haft D.H."/>
            <person name="Selengut J.D."/>
            <person name="Sanka R."/>
            <person name="DePew J."/>
            <person name="Purushe J."/>
            <person name="Picardeau M."/>
            <person name="Werts C."/>
            <person name="Goarant C."/>
            <person name="Vinetz J.M."/>
            <person name="Sutton G.G."/>
            <person name="Nierman W.C."/>
            <person name="Fouts D.E."/>
        </authorList>
    </citation>
    <scope>NUCLEOTIDE SEQUENCE [LARGE SCALE GENOMIC DNA]</scope>
    <source>
        <strain evidence="1 2">200901868</strain>
    </source>
</reference>
<accession>M6WKK8</accession>
<proteinExistence type="predicted"/>
<organism evidence="1 2">
    <name type="scientific">Leptospira borgpetersenii serovar Pomona str. 200901868</name>
    <dbReference type="NCBI Taxonomy" id="1192866"/>
    <lineage>
        <taxon>Bacteria</taxon>
        <taxon>Pseudomonadati</taxon>
        <taxon>Spirochaetota</taxon>
        <taxon>Spirochaetia</taxon>
        <taxon>Leptospirales</taxon>
        <taxon>Leptospiraceae</taxon>
        <taxon>Leptospira</taxon>
    </lineage>
</organism>
<name>M6WKK8_LEPBO</name>
<evidence type="ECO:0000313" key="2">
    <source>
        <dbReference type="Proteomes" id="UP000012159"/>
    </source>
</evidence>
<sequence>MKVKCIKLKTEKTYQIEHVPHWMEGFMNVGEIYTVFGLDFDLDMISVYIFFDERHVVMAPIEIFRNRR</sequence>
<dbReference type="EMBL" id="AKWF02000081">
    <property type="protein sequence ID" value="EMO62313.1"/>
    <property type="molecule type" value="Genomic_DNA"/>
</dbReference>
<dbReference type="Proteomes" id="UP000012159">
    <property type="component" value="Unassembled WGS sequence"/>
</dbReference>
<comment type="caution">
    <text evidence="1">The sequence shown here is derived from an EMBL/GenBank/DDBJ whole genome shotgun (WGS) entry which is preliminary data.</text>
</comment>
<dbReference type="STRING" id="1192866.LEP1GSC133_2882"/>
<evidence type="ECO:0000313" key="1">
    <source>
        <dbReference type="EMBL" id="EMO62313.1"/>
    </source>
</evidence>
<protein>
    <submittedName>
        <fullName evidence="1">Uncharacterized protein</fullName>
    </submittedName>
</protein>